<reference evidence="2 3" key="1">
    <citation type="submission" date="2022-03" db="EMBL/GenBank/DDBJ databases">
        <title>Hymenobactersp. isolated from the air.</title>
        <authorList>
            <person name="Won M."/>
            <person name="Kwon S.-W."/>
        </authorList>
    </citation>
    <scope>NUCLEOTIDE SEQUENCE [LARGE SCALE GENOMIC DNA]</scope>
    <source>
        <strain evidence="2 3">KACC 21982</strain>
    </source>
</reference>
<keyword evidence="1" id="KW-0812">Transmembrane</keyword>
<organism evidence="2 3">
    <name type="scientific">Hymenobacter tibetensis</name>
    <dbReference type="NCBI Taxonomy" id="497967"/>
    <lineage>
        <taxon>Bacteria</taxon>
        <taxon>Pseudomonadati</taxon>
        <taxon>Bacteroidota</taxon>
        <taxon>Cytophagia</taxon>
        <taxon>Cytophagales</taxon>
        <taxon>Hymenobacteraceae</taxon>
        <taxon>Hymenobacter</taxon>
    </lineage>
</organism>
<evidence type="ECO:0000256" key="1">
    <source>
        <dbReference type="SAM" id="Phobius"/>
    </source>
</evidence>
<dbReference type="RefSeq" id="WP_243796459.1">
    <property type="nucleotide sequence ID" value="NZ_CP094669.1"/>
</dbReference>
<evidence type="ECO:0000313" key="3">
    <source>
        <dbReference type="Proteomes" id="UP000831113"/>
    </source>
</evidence>
<sequence>MDNTATPATTGAVGIRYGILTGLVSIILSFALNTTGLEQSPAKWISLLVLAGGIYLAQNYFKQQQGGFISYGQGLSIGAILSVVAGILNGIFSYIYVTYIDPEFIGRIMDKTRADMEARGGMTDAQIDQAMIWTAKFMNGPMMLGTSILGTLLVGFIISLIVSAVTKNPRPEFE</sequence>
<dbReference type="Pfam" id="PF13858">
    <property type="entry name" value="DUF4199"/>
    <property type="match status" value="1"/>
</dbReference>
<feature type="transmembrane region" description="Helical" evidence="1">
    <location>
        <begin position="142"/>
        <end position="165"/>
    </location>
</feature>
<dbReference type="EMBL" id="CP094669">
    <property type="protein sequence ID" value="UOG73685.1"/>
    <property type="molecule type" value="Genomic_DNA"/>
</dbReference>
<dbReference type="InterPro" id="IPR025250">
    <property type="entry name" value="DUF4199"/>
</dbReference>
<name>A0ABY4CTT6_9BACT</name>
<dbReference type="Proteomes" id="UP000831113">
    <property type="component" value="Chromosome"/>
</dbReference>
<proteinExistence type="predicted"/>
<feature type="transmembrane region" description="Helical" evidence="1">
    <location>
        <begin position="44"/>
        <end position="61"/>
    </location>
</feature>
<evidence type="ECO:0000313" key="2">
    <source>
        <dbReference type="EMBL" id="UOG73685.1"/>
    </source>
</evidence>
<protein>
    <submittedName>
        <fullName evidence="2">DUF4199 domain-containing protein</fullName>
    </submittedName>
</protein>
<feature type="transmembrane region" description="Helical" evidence="1">
    <location>
        <begin position="73"/>
        <end position="97"/>
    </location>
</feature>
<feature type="transmembrane region" description="Helical" evidence="1">
    <location>
        <begin position="12"/>
        <end position="32"/>
    </location>
</feature>
<dbReference type="Gene3D" id="1.10.1760.20">
    <property type="match status" value="1"/>
</dbReference>
<keyword evidence="1" id="KW-1133">Transmembrane helix</keyword>
<gene>
    <name evidence="2" type="ORF">MTX78_16325</name>
</gene>
<accession>A0ABY4CTT6</accession>
<keyword evidence="3" id="KW-1185">Reference proteome</keyword>
<keyword evidence="1" id="KW-0472">Membrane</keyword>